<dbReference type="GO" id="GO:0016787">
    <property type="term" value="F:hydrolase activity"/>
    <property type="evidence" value="ECO:0007669"/>
    <property type="project" value="UniProtKB-KW"/>
</dbReference>
<evidence type="ECO:0000313" key="7">
    <source>
        <dbReference type="EMBL" id="KAG0143611.1"/>
    </source>
</evidence>
<evidence type="ECO:0000256" key="4">
    <source>
        <dbReference type="ARBA" id="ARBA00035393"/>
    </source>
</evidence>
<gene>
    <name evidence="7" type="ORF">CROQUDRAFT_661055</name>
</gene>
<sequence>MDAEPESVSSDQAFRKDGLAEATYEVLDVRESARWVIERAVEVQINQAGIELAANQLLPSILTAQVSLQGKPTVLTDWHSHPLHPPLPRREDLQSSEAFEEARDKLLHWIFLVSVLNFSFWSSSPSTRFSVRCGPKDVAWTGYWSLLAALHRAIEEGCKEILEPTYYGTIASDADLRYVFRPDRTHDEPMPLLSERIKLLREVGSVIVEKYNGKVRHLVERANCSAIELVKLLVQEIPGFRDEALYASRRVGFYKRAQILVAEVWAAFEGEGIGHFDDIERLTMFADYRVPQILQTLGMVTYSPRLINMLESYTNMENGSKEEVEIRAGSVIAVELMRSAIEHILQNKKQLSPGLLPSSIELDFWLWDLAKRQELEQKSSNSKRVLVPHHCTRSIYY</sequence>
<dbReference type="Proteomes" id="UP000886653">
    <property type="component" value="Unassembled WGS sequence"/>
</dbReference>
<dbReference type="PANTHER" id="PTHR21314:SF0">
    <property type="entry name" value="QUEUOSINE 5'-PHOSPHATE N-GLYCOSYLASE_HYDROLASE"/>
    <property type="match status" value="1"/>
</dbReference>
<keyword evidence="1 6" id="KW-0378">Hydrolase</keyword>
<dbReference type="InterPro" id="IPR019438">
    <property type="entry name" value="Q_salvage"/>
</dbReference>
<reference evidence="7" key="1">
    <citation type="submission" date="2013-11" db="EMBL/GenBank/DDBJ databases">
        <title>Genome sequence of the fusiform rust pathogen reveals effectors for host alternation and coevolution with pine.</title>
        <authorList>
            <consortium name="DOE Joint Genome Institute"/>
            <person name="Smith K."/>
            <person name="Pendleton A."/>
            <person name="Kubisiak T."/>
            <person name="Anderson C."/>
            <person name="Salamov A."/>
            <person name="Aerts A."/>
            <person name="Riley R."/>
            <person name="Clum A."/>
            <person name="Lindquist E."/>
            <person name="Ence D."/>
            <person name="Campbell M."/>
            <person name="Kronenberg Z."/>
            <person name="Feau N."/>
            <person name="Dhillon B."/>
            <person name="Hamelin R."/>
            <person name="Burleigh J."/>
            <person name="Smith J."/>
            <person name="Yandell M."/>
            <person name="Nelson C."/>
            <person name="Grigoriev I."/>
            <person name="Davis J."/>
        </authorList>
    </citation>
    <scope>NUCLEOTIDE SEQUENCE</scope>
    <source>
        <strain evidence="7">G11</strain>
    </source>
</reference>
<dbReference type="AlphaFoldDB" id="A0A9P6NHC4"/>
<dbReference type="EMBL" id="MU167315">
    <property type="protein sequence ID" value="KAG0143611.1"/>
    <property type="molecule type" value="Genomic_DNA"/>
</dbReference>
<keyword evidence="8" id="KW-1185">Reference proteome</keyword>
<comment type="function">
    <text evidence="6">Catalyzes the hydrolysis of queuosine 5'-phosphate, releasing the nucleobase queuine (q). Is required for salvage of queuine from exogenous queuosine (Q) that is imported and then converted to queuosine 5'-phosphate intracellularly.</text>
</comment>
<evidence type="ECO:0000256" key="3">
    <source>
        <dbReference type="ARBA" id="ARBA00035306"/>
    </source>
</evidence>
<dbReference type="PANTHER" id="PTHR21314">
    <property type="entry name" value="QUEUOSINE 5'-PHOSPHATE N-GLYCOSYLASE_HYDROLASE-RELATED"/>
    <property type="match status" value="1"/>
</dbReference>
<evidence type="ECO:0000256" key="6">
    <source>
        <dbReference type="RuleBase" id="RU365002"/>
    </source>
</evidence>
<dbReference type="Pfam" id="PF10343">
    <property type="entry name" value="Q_salvage"/>
    <property type="match status" value="1"/>
</dbReference>
<comment type="catalytic activity">
    <reaction evidence="5 6">
        <text>queuosine 5'-phosphate + H2O = queuine + D-ribose 5-phosphate</text>
        <dbReference type="Rhea" id="RHEA:75387"/>
        <dbReference type="ChEBI" id="CHEBI:15377"/>
        <dbReference type="ChEBI" id="CHEBI:17433"/>
        <dbReference type="ChEBI" id="CHEBI:78346"/>
        <dbReference type="ChEBI" id="CHEBI:194371"/>
    </reaction>
    <physiologicalReaction direction="left-to-right" evidence="5 6">
        <dbReference type="Rhea" id="RHEA:75388"/>
    </physiologicalReaction>
</comment>
<organism evidence="7 8">
    <name type="scientific">Cronartium quercuum f. sp. fusiforme G11</name>
    <dbReference type="NCBI Taxonomy" id="708437"/>
    <lineage>
        <taxon>Eukaryota</taxon>
        <taxon>Fungi</taxon>
        <taxon>Dikarya</taxon>
        <taxon>Basidiomycota</taxon>
        <taxon>Pucciniomycotina</taxon>
        <taxon>Pucciniomycetes</taxon>
        <taxon>Pucciniales</taxon>
        <taxon>Coleosporiaceae</taxon>
        <taxon>Cronartium</taxon>
    </lineage>
</organism>
<evidence type="ECO:0000256" key="2">
    <source>
        <dbReference type="ARBA" id="ARBA00035119"/>
    </source>
</evidence>
<evidence type="ECO:0000313" key="8">
    <source>
        <dbReference type="Proteomes" id="UP000886653"/>
    </source>
</evidence>
<accession>A0A9P6NHC4</accession>
<dbReference type="OrthoDB" id="416777at2759"/>
<dbReference type="EC" id="3.2.2.-" evidence="6"/>
<evidence type="ECO:0000256" key="5">
    <source>
        <dbReference type="ARBA" id="ARBA00048204"/>
    </source>
</evidence>
<protein>
    <recommendedName>
        <fullName evidence="3 6">Queuosine 5'-phosphate N-glycosylase/hydrolase</fullName>
        <ecNumber evidence="6">3.2.2.-</ecNumber>
    </recommendedName>
    <alternativeName>
        <fullName evidence="4 6">Queuosine-nucleotide N-glycosylase/hydrolase</fullName>
    </alternativeName>
</protein>
<dbReference type="GO" id="GO:0006400">
    <property type="term" value="P:tRNA modification"/>
    <property type="evidence" value="ECO:0007669"/>
    <property type="project" value="TreeGrafter"/>
</dbReference>
<comment type="caution">
    <text evidence="7">The sequence shown here is derived from an EMBL/GenBank/DDBJ whole genome shotgun (WGS) entry which is preliminary data.</text>
</comment>
<name>A0A9P6NHC4_9BASI</name>
<evidence type="ECO:0000256" key="1">
    <source>
        <dbReference type="ARBA" id="ARBA00022801"/>
    </source>
</evidence>
<comment type="similarity">
    <text evidence="2 6">Belongs to the QNG1 protein family.</text>
</comment>
<proteinExistence type="inferred from homology"/>